<evidence type="ECO:0000313" key="4">
    <source>
        <dbReference type="Proteomes" id="UP000009168"/>
    </source>
</evidence>
<reference evidence="4" key="1">
    <citation type="journal article" date="2006" name="PLoS Biol.">
        <title>Macronuclear genome sequence of the ciliate Tetrahymena thermophila, a model eukaryote.</title>
        <authorList>
            <person name="Eisen J.A."/>
            <person name="Coyne R.S."/>
            <person name="Wu M."/>
            <person name="Wu D."/>
            <person name="Thiagarajan M."/>
            <person name="Wortman J.R."/>
            <person name="Badger J.H."/>
            <person name="Ren Q."/>
            <person name="Amedeo P."/>
            <person name="Jones K.M."/>
            <person name="Tallon L.J."/>
            <person name="Delcher A.L."/>
            <person name="Salzberg S.L."/>
            <person name="Silva J.C."/>
            <person name="Haas B.J."/>
            <person name="Majoros W.H."/>
            <person name="Farzad M."/>
            <person name="Carlton J.M."/>
            <person name="Smith R.K. Jr."/>
            <person name="Garg J."/>
            <person name="Pearlman R.E."/>
            <person name="Karrer K.M."/>
            <person name="Sun L."/>
            <person name="Manning G."/>
            <person name="Elde N.C."/>
            <person name="Turkewitz A.P."/>
            <person name="Asai D.J."/>
            <person name="Wilkes D.E."/>
            <person name="Wang Y."/>
            <person name="Cai H."/>
            <person name="Collins K."/>
            <person name="Stewart B.A."/>
            <person name="Lee S.R."/>
            <person name="Wilamowska K."/>
            <person name="Weinberg Z."/>
            <person name="Ruzzo W.L."/>
            <person name="Wloga D."/>
            <person name="Gaertig J."/>
            <person name="Frankel J."/>
            <person name="Tsao C.-C."/>
            <person name="Gorovsky M.A."/>
            <person name="Keeling P.J."/>
            <person name="Waller R.F."/>
            <person name="Patron N.J."/>
            <person name="Cherry J.M."/>
            <person name="Stover N.A."/>
            <person name="Krieger C.J."/>
            <person name="del Toro C."/>
            <person name="Ryder H.F."/>
            <person name="Williamson S.C."/>
            <person name="Barbeau R.A."/>
            <person name="Hamilton E.P."/>
            <person name="Orias E."/>
        </authorList>
    </citation>
    <scope>NUCLEOTIDE SEQUENCE [LARGE SCALE GENOMIC DNA]</scope>
    <source>
        <strain evidence="4">SB210</strain>
    </source>
</reference>
<protein>
    <submittedName>
        <fullName evidence="3">Uncharacterized protein</fullName>
    </submittedName>
</protein>
<sequence>MAEINTLSIKQHQQTQQSDFQEKAFNQNLVFIVEDKQASDFERLQHQNDLSSLYSSQKQAYNFDSIGGRNSDEYIESMLNSRNQTFNKNQQKFQQQKIRLRSSTTFNLEERNSENDQELKILQQIKNSQKKNVWQQISENILTPFAPKFQVLYDNSKFIPEDLLKMEKDEDRDQTPYSEEKEINWESSEYDSDENNSQIQKNNHHIPSLVTSPLLRKKTRTENFDTLLQKAQLQEPFLHTKLIKQITESNEQMQKRKSEYSPLRYKSLNSKSFYSKVSFADQNKTNTSNLLLSQKNFMRKVRFEHLPNTIKEQVTNKSNDLSSSQYQVISKKQSTNKIYLDKILIILENQDKNALQKIYVPKLKDQIDKSQVKNRILSATASLPTREQKKKLLNLQNGKLQIDASNSNKIQSEDFQKYLRRRSCCCEECGGINSKLERIKDLVLDKDIPVKQQKKSPQNKISNLNSPVSSQSKKSSFDSRFQRKKNLTTKINVIQSNNQSQSEIQKTAGSSHNVSLSKIPSLNETQTFKNQNDKKQAGIESFKDAINENSQNSPIKKRSQKRYETTQPFSSLQRAPSFKTLRQEREIKIQKQHEISQERNIDEQNIEQTQFQSNQEADKQFLRENDKIEENNLENQQKNKNECQQKMISHILQEYDSQQRRDSSEQIQQAKNKSKQTNSLPKIDQKQTQKRCQSVQNGISRKRSESDIIFGRDEDLNINKYGNSTQKDKASTNNHLLGKREIQTSSRETRLRNERSLPNILSKKQLTNQTHNDGFKQKYKEIIDYVNNEEKNQVIQENYIKKIQKNNKKTAVSDKLQAYQNPNELVFKTKQQIIAESYKQLFDQQKKYSINHKHKSHPLVDLNIQKRQSNFMQTNTQYENFNLQTNDINEQNQTTRKKSRSKKRSKNTSLKENMEKLKTVYDI</sequence>
<name>I7M897_TETTS</name>
<feature type="region of interest" description="Disordered" evidence="2">
    <location>
        <begin position="656"/>
        <end position="706"/>
    </location>
</feature>
<dbReference type="RefSeq" id="XP_001017678.2">
    <property type="nucleotide sequence ID" value="XM_001017678.2"/>
</dbReference>
<dbReference type="GeneID" id="7828081"/>
<gene>
    <name evidence="3" type="ORF">TTHERM_00340140</name>
</gene>
<feature type="region of interest" description="Disordered" evidence="2">
    <location>
        <begin position="886"/>
        <end position="913"/>
    </location>
</feature>
<keyword evidence="4" id="KW-1185">Reference proteome</keyword>
<dbReference type="PROSITE" id="PS00018">
    <property type="entry name" value="EF_HAND_1"/>
    <property type="match status" value="1"/>
</dbReference>
<feature type="coiled-coil region" evidence="1">
    <location>
        <begin position="619"/>
        <end position="646"/>
    </location>
</feature>
<feature type="compositionally biased region" description="Basic and acidic residues" evidence="2">
    <location>
        <begin position="167"/>
        <end position="184"/>
    </location>
</feature>
<dbReference type="EMBL" id="GG662666">
    <property type="protein sequence ID" value="EAR97433.2"/>
    <property type="molecule type" value="Genomic_DNA"/>
</dbReference>
<feature type="compositionally biased region" description="Polar residues" evidence="2">
    <location>
        <begin position="690"/>
        <end position="699"/>
    </location>
</feature>
<dbReference type="InterPro" id="IPR018247">
    <property type="entry name" value="EF_Hand_1_Ca_BS"/>
</dbReference>
<dbReference type="InParanoid" id="I7M897"/>
<feature type="compositionally biased region" description="Polar residues" evidence="2">
    <location>
        <begin position="455"/>
        <end position="468"/>
    </location>
</feature>
<evidence type="ECO:0000313" key="3">
    <source>
        <dbReference type="EMBL" id="EAR97433.2"/>
    </source>
</evidence>
<keyword evidence="1" id="KW-0175">Coiled coil</keyword>
<dbReference type="AlphaFoldDB" id="I7M897"/>
<accession>I7M897</accession>
<feature type="compositionally biased region" description="Basic residues" evidence="2">
    <location>
        <begin position="895"/>
        <end position="906"/>
    </location>
</feature>
<feature type="compositionally biased region" description="Polar residues" evidence="2">
    <location>
        <begin position="665"/>
        <end position="680"/>
    </location>
</feature>
<evidence type="ECO:0000256" key="1">
    <source>
        <dbReference type="SAM" id="Coils"/>
    </source>
</evidence>
<feature type="compositionally biased region" description="Low complexity" evidence="2">
    <location>
        <begin position="491"/>
        <end position="505"/>
    </location>
</feature>
<dbReference type="Proteomes" id="UP000009168">
    <property type="component" value="Unassembled WGS sequence"/>
</dbReference>
<dbReference type="KEGG" id="tet:TTHERM_00340140"/>
<feature type="region of interest" description="Disordered" evidence="2">
    <location>
        <begin position="449"/>
        <end position="515"/>
    </location>
</feature>
<proteinExistence type="predicted"/>
<feature type="region of interest" description="Disordered" evidence="2">
    <location>
        <begin position="167"/>
        <end position="200"/>
    </location>
</feature>
<evidence type="ECO:0000256" key="2">
    <source>
        <dbReference type="SAM" id="MobiDB-lite"/>
    </source>
</evidence>
<feature type="compositionally biased region" description="Polar residues" evidence="2">
    <location>
        <begin position="565"/>
        <end position="574"/>
    </location>
</feature>
<organism evidence="3 4">
    <name type="scientific">Tetrahymena thermophila (strain SB210)</name>
    <dbReference type="NCBI Taxonomy" id="312017"/>
    <lineage>
        <taxon>Eukaryota</taxon>
        <taxon>Sar</taxon>
        <taxon>Alveolata</taxon>
        <taxon>Ciliophora</taxon>
        <taxon>Intramacronucleata</taxon>
        <taxon>Oligohymenophorea</taxon>
        <taxon>Hymenostomatida</taxon>
        <taxon>Tetrahymenina</taxon>
        <taxon>Tetrahymenidae</taxon>
        <taxon>Tetrahymena</taxon>
    </lineage>
</organism>
<feature type="region of interest" description="Disordered" evidence="2">
    <location>
        <begin position="544"/>
        <end position="579"/>
    </location>
</feature>